<dbReference type="Proteomes" id="UP000326865">
    <property type="component" value="Unassembled WGS sequence"/>
</dbReference>
<name>A0A5N5U7Y5_9EURY</name>
<dbReference type="Gene3D" id="3.40.50.300">
    <property type="entry name" value="P-loop containing nucleotide triphosphate hydrolases"/>
    <property type="match status" value="2"/>
</dbReference>
<evidence type="ECO:0000313" key="2">
    <source>
        <dbReference type="EMBL" id="KAB7514617.1"/>
    </source>
</evidence>
<organism evidence="2 3">
    <name type="scientific">Halosegnis rubeus</name>
    <dbReference type="NCBI Taxonomy" id="2212850"/>
    <lineage>
        <taxon>Archaea</taxon>
        <taxon>Methanobacteriati</taxon>
        <taxon>Methanobacteriota</taxon>
        <taxon>Stenosarchaea group</taxon>
        <taxon>Halobacteria</taxon>
        <taxon>Halobacteriales</taxon>
        <taxon>Natronomonadaceae</taxon>
        <taxon>Halosegnis</taxon>
    </lineage>
</organism>
<proteinExistence type="predicted"/>
<dbReference type="GO" id="GO:0003677">
    <property type="term" value="F:DNA binding"/>
    <property type="evidence" value="ECO:0007669"/>
    <property type="project" value="UniProtKB-KW"/>
</dbReference>
<reference evidence="2 3" key="1">
    <citation type="submission" date="2019-10" db="EMBL/GenBank/DDBJ databases">
        <title>Unraveling microbial dark matter from salterns through culturing: the case of the genus Halosegnis.</title>
        <authorList>
            <person name="Duran-Viseras A."/>
            <person name="Andrei A.-S."/>
            <person name="Vera-Gargallo B."/>
            <person name="Ghai R."/>
            <person name="Sanchez-Porro C."/>
            <person name="Ventosa A."/>
        </authorList>
    </citation>
    <scope>NUCLEOTIDE SEQUENCE [LARGE SCALE GENOMIC DNA]</scope>
    <source>
        <strain evidence="2 3">F18-79</strain>
    </source>
</reference>
<sequence>MKPDQVQKLVENSDSFTDTFLGTHTSTLGVEENVGIPDQKRLIHVLNTGPTGYGKTQLMIHAALQDAHKNRGFCMVIPKGDAINQILAKLPEDRLDDVLYVNPAQENIPSINVLEPYITEDMTRQQKENQKEIIVSDLINLFKRQSENWGDQFGRVLETLLRAHIDLNIQNQETNSLLDVFRCVIQDDALSELIDRTEDTVVREQLVRVKEDMSSYQMEPLQRRLNDFVMNSTIREIVSSTESDINFRDALNQEKIILVEVQKGELGDTVSQLLGSIVITKVWAAAQSRITEQQENRVPFYLYVDELQNFGSEGSALAKMLSEAREYRLGVWLATQYLSNLDSSKMREAVLNNCRSKIVFKPSDSDQQNRLLSSLNQISKNEVNQLGRFRAVLQTPDDRQQTPAVIFDTYPPWTNEDQVDVEELKKKYSVATPRTQQKGGVQLGQSLGQGNNAGGELHEQLLLTAKTRLEEDGEGTQVNLLYQGQGDDKPDGKIILPDGSIAHLEAEHSTLSKPVKVLTNYLRATQEGRECIFIVQQGNAKKLENILTDPVNRLGQDHEDTDGSYSYYKNEDGEFTDTETLLENGEYRIIEAGEDQIEIHNESVESECPELESHPEDELEDFCLYREDDGHCTKLGEPCVLTQAND</sequence>
<protein>
    <submittedName>
        <fullName evidence="2">Type IV secretion system DNA-binding domain-containing protein</fullName>
    </submittedName>
</protein>
<dbReference type="RefSeq" id="WP_152133875.1">
    <property type="nucleotide sequence ID" value="NZ_QKKZ01000002.1"/>
</dbReference>
<dbReference type="CDD" id="cd01127">
    <property type="entry name" value="TrwB_TraG_TraD_VirD4"/>
    <property type="match status" value="1"/>
</dbReference>
<dbReference type="SUPFAM" id="SSF52540">
    <property type="entry name" value="P-loop containing nucleoside triphosphate hydrolases"/>
    <property type="match status" value="1"/>
</dbReference>
<keyword evidence="3" id="KW-1185">Reference proteome</keyword>
<dbReference type="AlphaFoldDB" id="A0A5N5U7Y5"/>
<dbReference type="Pfam" id="PF10412">
    <property type="entry name" value="TrwB_AAD_bind"/>
    <property type="match status" value="1"/>
</dbReference>
<evidence type="ECO:0000259" key="1">
    <source>
        <dbReference type="Pfam" id="PF10412"/>
    </source>
</evidence>
<evidence type="ECO:0000313" key="3">
    <source>
        <dbReference type="Proteomes" id="UP000326865"/>
    </source>
</evidence>
<dbReference type="InterPro" id="IPR019476">
    <property type="entry name" value="T4SS_TraD_DNA-bd"/>
</dbReference>
<dbReference type="InterPro" id="IPR051162">
    <property type="entry name" value="T4SS_component"/>
</dbReference>
<gene>
    <name evidence="2" type="ORF">DM867_05725</name>
</gene>
<dbReference type="PANTHER" id="PTHR30121">
    <property type="entry name" value="UNCHARACTERIZED PROTEIN YJGR-RELATED"/>
    <property type="match status" value="1"/>
</dbReference>
<comment type="caution">
    <text evidence="2">The sequence shown here is derived from an EMBL/GenBank/DDBJ whole genome shotgun (WGS) entry which is preliminary data.</text>
</comment>
<feature type="domain" description="Type IV secretion system coupling protein TraD DNA-binding" evidence="1">
    <location>
        <begin position="35"/>
        <end position="375"/>
    </location>
</feature>
<accession>A0A5N5U7Y5</accession>
<dbReference type="InterPro" id="IPR027417">
    <property type="entry name" value="P-loop_NTPase"/>
</dbReference>
<dbReference type="PANTHER" id="PTHR30121:SF11">
    <property type="entry name" value="AAA+ ATPASE DOMAIN-CONTAINING PROTEIN"/>
    <property type="match status" value="1"/>
</dbReference>
<keyword evidence="2" id="KW-0238">DNA-binding</keyword>
<dbReference type="EMBL" id="QKKZ01000002">
    <property type="protein sequence ID" value="KAB7514617.1"/>
    <property type="molecule type" value="Genomic_DNA"/>
</dbReference>